<dbReference type="InterPro" id="IPR036782">
    <property type="entry name" value="NE0471-like_N"/>
</dbReference>
<gene>
    <name evidence="1" type="ORF">A1356_01400</name>
</gene>
<dbReference type="InterPro" id="IPR018841">
    <property type="entry name" value="DUF2442"/>
</dbReference>
<reference evidence="1 2" key="1">
    <citation type="submission" date="2016-03" db="EMBL/GenBank/DDBJ databases">
        <authorList>
            <person name="Heylen K."/>
            <person name="De Vos P."/>
            <person name="Vekeman B."/>
        </authorList>
    </citation>
    <scope>NUCLEOTIDE SEQUENCE [LARGE SCALE GENOMIC DNA]</scope>
    <source>
        <strain evidence="1 2">R-49807</strain>
    </source>
</reference>
<dbReference type="AlphaFoldDB" id="A0A291IH83"/>
<dbReference type="Gene3D" id="3.30.2020.10">
    <property type="entry name" value="NE0471-like N-terminal domain"/>
    <property type="match status" value="1"/>
</dbReference>
<dbReference type="EMBL" id="LUUL01000102">
    <property type="protein sequence ID" value="OAI23440.1"/>
    <property type="molecule type" value="Genomic_DNA"/>
</dbReference>
<protein>
    <submittedName>
        <fullName evidence="1">Uncharacterized protein</fullName>
    </submittedName>
</protein>
<dbReference type="KEGG" id="mko:MKLM6_1302"/>
<sequence length="80" mass="9122">MILHVTDVQYLQNYQLKLTFNDGVAGVVDLSNELWGEMFEPLKDTQLFSQVKLDKELDTIVWANGADLAPEFLRNLIQPA</sequence>
<comment type="caution">
    <text evidence="1">The sequence shown here is derived from an EMBL/GenBank/DDBJ whole genome shotgun (WGS) entry which is preliminary data.</text>
</comment>
<dbReference type="Proteomes" id="UP000077734">
    <property type="component" value="Unassembled WGS sequence"/>
</dbReference>
<evidence type="ECO:0000313" key="1">
    <source>
        <dbReference type="EMBL" id="OAI23440.1"/>
    </source>
</evidence>
<name>A0A291IH83_9GAMM</name>
<accession>A0A291IH83</accession>
<organism evidence="1 2">
    <name type="scientific">Methylomonas koyamae</name>
    <dbReference type="NCBI Taxonomy" id="702114"/>
    <lineage>
        <taxon>Bacteria</taxon>
        <taxon>Pseudomonadati</taxon>
        <taxon>Pseudomonadota</taxon>
        <taxon>Gammaproteobacteria</taxon>
        <taxon>Methylococcales</taxon>
        <taxon>Methylococcaceae</taxon>
        <taxon>Methylomonas</taxon>
    </lineage>
</organism>
<dbReference type="Pfam" id="PF10387">
    <property type="entry name" value="DUF2442"/>
    <property type="match status" value="1"/>
</dbReference>
<proteinExistence type="predicted"/>
<dbReference type="OrthoDB" id="9803723at2"/>
<keyword evidence="2" id="KW-1185">Reference proteome</keyword>
<evidence type="ECO:0000313" key="2">
    <source>
        <dbReference type="Proteomes" id="UP000077734"/>
    </source>
</evidence>
<dbReference type="RefSeq" id="WP_064020977.1">
    <property type="nucleotide sequence ID" value="NZ_CP023669.1"/>
</dbReference>
<dbReference type="SUPFAM" id="SSF143880">
    <property type="entry name" value="NE0471 N-terminal domain-like"/>
    <property type="match status" value="1"/>
</dbReference>